<keyword evidence="1" id="KW-0732">Signal</keyword>
<dbReference type="RefSeq" id="WP_318595004.1">
    <property type="nucleotide sequence ID" value="NZ_JAWSTH010000001.1"/>
</dbReference>
<dbReference type="Proteomes" id="UP001284601">
    <property type="component" value="Unassembled WGS sequence"/>
</dbReference>
<organism evidence="3 4">
    <name type="scientific">Conexibacter stalactiti</name>
    <dbReference type="NCBI Taxonomy" id="1940611"/>
    <lineage>
        <taxon>Bacteria</taxon>
        <taxon>Bacillati</taxon>
        <taxon>Actinomycetota</taxon>
        <taxon>Thermoleophilia</taxon>
        <taxon>Solirubrobacterales</taxon>
        <taxon>Conexibacteraceae</taxon>
        <taxon>Conexibacter</taxon>
    </lineage>
</organism>
<dbReference type="PROSITE" id="PS51257">
    <property type="entry name" value="PROKAR_LIPOPROTEIN"/>
    <property type="match status" value="1"/>
</dbReference>
<dbReference type="GO" id="GO:0016787">
    <property type="term" value="F:hydrolase activity"/>
    <property type="evidence" value="ECO:0007669"/>
    <property type="project" value="UniProtKB-KW"/>
</dbReference>
<feature type="domain" description="PET hydrolase/cutinase-like" evidence="2">
    <location>
        <begin position="30"/>
        <end position="272"/>
    </location>
</feature>
<evidence type="ECO:0000313" key="4">
    <source>
        <dbReference type="Proteomes" id="UP001284601"/>
    </source>
</evidence>
<evidence type="ECO:0000259" key="2">
    <source>
        <dbReference type="Pfam" id="PF12740"/>
    </source>
</evidence>
<dbReference type="PANTHER" id="PTHR33428:SF14">
    <property type="entry name" value="CARBOXYLESTERASE TYPE B DOMAIN-CONTAINING PROTEIN"/>
    <property type="match status" value="1"/>
</dbReference>
<evidence type="ECO:0000313" key="3">
    <source>
        <dbReference type="EMBL" id="MDW5592745.1"/>
    </source>
</evidence>
<feature type="chain" id="PRO_5045883003" evidence="1">
    <location>
        <begin position="29"/>
        <end position="287"/>
    </location>
</feature>
<evidence type="ECO:0000256" key="1">
    <source>
        <dbReference type="SAM" id="SignalP"/>
    </source>
</evidence>
<comment type="caution">
    <text evidence="3">The sequence shown here is derived from an EMBL/GenBank/DDBJ whole genome shotgun (WGS) entry which is preliminary data.</text>
</comment>
<proteinExistence type="predicted"/>
<keyword evidence="3" id="KW-0378">Hydrolase</keyword>
<dbReference type="SUPFAM" id="SSF53474">
    <property type="entry name" value="alpha/beta-Hydrolases"/>
    <property type="match status" value="1"/>
</dbReference>
<reference evidence="4" key="1">
    <citation type="submission" date="2023-07" db="EMBL/GenBank/DDBJ databases">
        <title>Conexibacter stalactiti sp. nov., isolated from stalactites in a lava cave and emended description of the genus Conexibacter.</title>
        <authorList>
            <person name="Lee S.D."/>
        </authorList>
    </citation>
    <scope>NUCLEOTIDE SEQUENCE [LARGE SCALE GENOMIC DNA]</scope>
    <source>
        <strain evidence="4">KCTC 39840</strain>
    </source>
</reference>
<gene>
    <name evidence="3" type="ORF">R7226_00250</name>
</gene>
<accession>A0ABU4HJK8</accession>
<sequence length="287" mass="29113">MKAMRMLATALVALVALACGLFGGAAVAAPVEARYQATGPWAVSTATVNDGSGRAIFQLYYPTALGSGGVRHPIVTWGNGSLATPADYPGLLNHLASWGYAVVASTSSTTGKGTEVLAGAQYLVAAASDPASVFNGKLDTAHVAAVGHSQGAGGAINATTRSSGLITSTAVWALPAALWVSRGDEFDVSQLRGPAFFMGGQWDVLIAGPSVVTGYYRAAGGPAAAAVLKGGDHNTIQRTGGGTLGYLTAWLKYTLDGDATARTAFAGSAPELLTNTLWQNQAVRSLP</sequence>
<dbReference type="InterPro" id="IPR041127">
    <property type="entry name" value="PET_hydrolase/cutinase-like"/>
</dbReference>
<dbReference type="InterPro" id="IPR029058">
    <property type="entry name" value="AB_hydrolase_fold"/>
</dbReference>
<protein>
    <submittedName>
        <fullName evidence="3">Alpha/beta hydrolase</fullName>
    </submittedName>
</protein>
<dbReference type="Pfam" id="PF12740">
    <property type="entry name" value="PETase"/>
    <property type="match status" value="1"/>
</dbReference>
<dbReference type="PANTHER" id="PTHR33428">
    <property type="entry name" value="CHLOROPHYLLASE-2, CHLOROPLASTIC"/>
    <property type="match status" value="1"/>
</dbReference>
<reference evidence="3 4" key="2">
    <citation type="submission" date="2023-10" db="EMBL/GenBank/DDBJ databases">
        <authorList>
            <person name="Han X.F."/>
        </authorList>
    </citation>
    <scope>NUCLEOTIDE SEQUENCE [LARGE SCALE GENOMIC DNA]</scope>
    <source>
        <strain evidence="3 4">KCTC 39840</strain>
    </source>
</reference>
<dbReference type="Gene3D" id="3.40.50.1820">
    <property type="entry name" value="alpha/beta hydrolase"/>
    <property type="match status" value="1"/>
</dbReference>
<feature type="signal peptide" evidence="1">
    <location>
        <begin position="1"/>
        <end position="28"/>
    </location>
</feature>
<dbReference type="EMBL" id="JAWSTH010000001">
    <property type="protein sequence ID" value="MDW5592745.1"/>
    <property type="molecule type" value="Genomic_DNA"/>
</dbReference>
<name>A0ABU4HJK8_9ACTN</name>
<keyword evidence="4" id="KW-1185">Reference proteome</keyword>